<dbReference type="Pfam" id="PF25577">
    <property type="entry name" value="TPR_TAF2_C"/>
    <property type="match status" value="1"/>
</dbReference>
<feature type="region of interest" description="Disordered" evidence="9">
    <location>
        <begin position="1173"/>
        <end position="1491"/>
    </location>
</feature>
<feature type="compositionally biased region" description="Polar residues" evidence="9">
    <location>
        <begin position="1208"/>
        <end position="1232"/>
    </location>
</feature>
<feature type="compositionally biased region" description="Low complexity" evidence="9">
    <location>
        <begin position="1359"/>
        <end position="1377"/>
    </location>
</feature>
<sequence>MAPLELAAITDDASSGDSFTLLKQQIELDFSFSPRQVTGRTTLDIQPDKPQLRTVVLNCRQLRPTSIKVEGEKAAFSYANLHQRLTLYPGTGLEQYHFTKERIARHEEGGQDELVIAMPAKVKIREVKPAEAGLADDAQGTFYAPLKLEIEYELDDFRDALHFAGVEDGDGRFPHAYTRNSPFPGTASCLFPCIDDGETRCLFDVSIRYPRTLGDALSKAATPTPNAQALTSGVAKADSVMIDADDDHVDLSEEEKAMEMQVICSGTLTDDIIDSADAARKTASFSCDTPVLPQHIGFVIGPFEHVDLSEYRDVLDDERLGENAIKVHAFCLPGKEAEVRNSAMMLARALDTFTERFQSYAFGNSYKLAFVDDLECDTAHTASFSICSARLLFPETVWEPLEHTTRVLVHAVASQWIGVDVIAHNPEDRWIVVGGSWFMAELYLRELFGRNDWRFRQKLMVDKVIQMDRKRPSLQQLGSLLQLDSGEVEFMELKSLMVLSILHNRLVKQSGKNGVDRCLYRMLFNARQGKYPNGAVATDDFLDICEKVGHQKLEAFFQQWVSSSGCPTFHCVPSFNKKKQVVMITIKQPQTDPTVTTIDNALAADDFMREAKEKARGVQSEASNVTFVGPMTIRIHEADGTPYEHIVDINSNLVKVEIPYNTKYKRLKRNRLNKERMAAAAGLDASGEAQEDVTFYMLGDLFTTPQEHSEWRLDDWPPEDEAKQEQEAYEWIRIDADFEWICKTNIEDMPSYMHVSQLQQDKDVVAQAESIQFLANKEGHRLISTILVKTLMDNRYFHGIRTMAAEVLAQSALKRTEWVGLFHLKKTFRELFCLPNSPMTRSNDFSDRSMYLIQCAIPKAIAKIKGEDGRSPLEAKRFLLDLVRYNDNRGNDYSDDHYISTLMRCLADTLTTSKTGMSAELSNEEWTKEQDFTNKAIGELTRHQRLDEWIPTFQNVYTTTALDCAMKLIMGRITPFKPTEFLQYAQLGNADNVRLKAWECLIRLGMVRKNAVLRFFVHEIRSDPSPYFRKQLLRIFGIAMGQIATGDVWAPQKAVETSADTLVVENEVSNAERASAIARQNLNGALKGLKSDLQGNRTFRLVLEEALKSTTLSTSDMSELLDFCDMVFDDQKRNSLPVKLQFPRYWAVDHLGKARLRFYQTEKWRLQAKQSLITEPPAQPAPGVPVQLPKPLGAPTPKLSLKIGGNKTKVSATSPTSTTDSLLAKSRSQSIVYSPAVNHSPSPAPPSTRPPKKAASPKPAPPKPAPPKPATSKPATSKPAPPAPAPPAPAPPAPAPSKPATPAPAPSKPATPAPAPSKPATPAPAPPAPVIQTPVPLPKAPAAVPAIAPTQPKPAKIKIPASMATPPAIASPIPHAAPKLKIRTKTASGATIPSRPGSAAPSPRPSAAPSPRPSAAPSPRPSAAPSPRPSPTKQKKSKIVKLRLAPHILSRFTGEGSKKRKLATGGHVDEERPFKRPSIEAGGLLNGASAKSGLVRVERGGRDRPRLIVKMKVGRGKLPRN</sequence>
<accession>A0A6A5T168</accession>
<dbReference type="PANTHER" id="PTHR15137:SF9">
    <property type="entry name" value="TRANSCRIPTION INITIATION FACTOR TFIID SUBUNIT 2"/>
    <property type="match status" value="1"/>
</dbReference>
<evidence type="ECO:0000259" key="11">
    <source>
        <dbReference type="Pfam" id="PF25577"/>
    </source>
</evidence>
<dbReference type="InterPro" id="IPR037813">
    <property type="entry name" value="TAF2"/>
</dbReference>
<keyword evidence="5" id="KW-0804">Transcription</keyword>
<evidence type="ECO:0000256" key="3">
    <source>
        <dbReference type="ARBA" id="ARBA00017363"/>
    </source>
</evidence>
<dbReference type="GO" id="GO:0016251">
    <property type="term" value="F:RNA polymerase II general transcription initiation factor activity"/>
    <property type="evidence" value="ECO:0007669"/>
    <property type="project" value="TreeGrafter"/>
</dbReference>
<reference evidence="12" key="1">
    <citation type="journal article" date="2020" name="Stud. Mycol.">
        <title>101 Dothideomycetes genomes: a test case for predicting lifestyles and emergence of pathogens.</title>
        <authorList>
            <person name="Haridas S."/>
            <person name="Albert R."/>
            <person name="Binder M."/>
            <person name="Bloem J."/>
            <person name="Labutti K."/>
            <person name="Salamov A."/>
            <person name="Andreopoulos B."/>
            <person name="Baker S."/>
            <person name="Barry K."/>
            <person name="Bills G."/>
            <person name="Bluhm B."/>
            <person name="Cannon C."/>
            <person name="Castanera R."/>
            <person name="Culley D."/>
            <person name="Daum C."/>
            <person name="Ezra D."/>
            <person name="Gonzalez J."/>
            <person name="Henrissat B."/>
            <person name="Kuo A."/>
            <person name="Liang C."/>
            <person name="Lipzen A."/>
            <person name="Lutzoni F."/>
            <person name="Magnuson J."/>
            <person name="Mondo S."/>
            <person name="Nolan M."/>
            <person name="Ohm R."/>
            <person name="Pangilinan J."/>
            <person name="Park H.-J."/>
            <person name="Ramirez L."/>
            <person name="Alfaro M."/>
            <person name="Sun H."/>
            <person name="Tritt A."/>
            <person name="Yoshinaga Y."/>
            <person name="Zwiers L.-H."/>
            <person name="Turgeon B."/>
            <person name="Goodwin S."/>
            <person name="Spatafora J."/>
            <person name="Crous P."/>
            <person name="Grigoriev I."/>
        </authorList>
    </citation>
    <scope>NUCLEOTIDE SEQUENCE</scope>
    <source>
        <strain evidence="12">CBS 161.51</strain>
    </source>
</reference>
<evidence type="ECO:0000259" key="10">
    <source>
        <dbReference type="Pfam" id="PF25316"/>
    </source>
</evidence>
<dbReference type="CDD" id="cd09839">
    <property type="entry name" value="M1_like_TAF2"/>
    <property type="match status" value="1"/>
</dbReference>
<feature type="compositionally biased region" description="Low complexity" evidence="9">
    <location>
        <begin position="1340"/>
        <end position="1350"/>
    </location>
</feature>
<evidence type="ECO:0000256" key="8">
    <source>
        <dbReference type="ARBA" id="ARBA00076306"/>
    </source>
</evidence>
<dbReference type="PANTHER" id="PTHR15137">
    <property type="entry name" value="TRANSCRIPTION INITIATION FACTOR TFIID"/>
    <property type="match status" value="1"/>
</dbReference>
<dbReference type="InterPro" id="IPR057991">
    <property type="entry name" value="TPR_TAF2_C"/>
</dbReference>
<feature type="domain" description="Transcription initiation factor TFIID subunit 2 TPR repeats" evidence="11">
    <location>
        <begin position="752"/>
        <end position="1036"/>
    </location>
</feature>
<protein>
    <recommendedName>
        <fullName evidence="3">Transcription initiation factor TFIID subunit 2</fullName>
    </recommendedName>
    <alternativeName>
        <fullName evidence="8">TBP-associated factor 2</fullName>
    </alternativeName>
</protein>
<evidence type="ECO:0000256" key="9">
    <source>
        <dbReference type="SAM" id="MobiDB-lite"/>
    </source>
</evidence>
<dbReference type="InterPro" id="IPR042097">
    <property type="entry name" value="Aminopeptidase_N-like_N_sf"/>
</dbReference>
<proteinExistence type="inferred from homology"/>
<dbReference type="FunFam" id="1.10.390.10:FF:000011">
    <property type="entry name" value="Transcription initiation factor TFIID subunit"/>
    <property type="match status" value="1"/>
</dbReference>
<feature type="compositionally biased region" description="Basic and acidic residues" evidence="9">
    <location>
        <begin position="1467"/>
        <end position="1478"/>
    </location>
</feature>
<gene>
    <name evidence="12" type="ORF">EJ02DRAFT_394648</name>
</gene>
<comment type="function">
    <text evidence="7">Functions as a component of the DNA-binding general transcription factor complex TFIID. Binding of TFIID to a promoter (with or without TATA element) is the initial step in pre-initiation complex (PIC) formation. TFIID plays a key role in the regulation of gene expression by RNA polymerase II through different activities such as transcription activator interaction, core promoter recognition and selectivity, TFIIA and TFIIB interaction, chromatin modification (histone acetylation by TAF1), facilitation of DNA opening and initiation of transcription.</text>
</comment>
<evidence type="ECO:0000313" key="12">
    <source>
        <dbReference type="EMBL" id="KAF1946361.1"/>
    </source>
</evidence>
<evidence type="ECO:0000256" key="2">
    <source>
        <dbReference type="ARBA" id="ARBA00010937"/>
    </source>
</evidence>
<dbReference type="Pfam" id="PF25316">
    <property type="entry name" value="TAF2_3rd"/>
    <property type="match status" value="1"/>
</dbReference>
<feature type="domain" description="Transcription initiation factor TFIID subunit 2 Ig-like" evidence="10">
    <location>
        <begin position="564"/>
        <end position="747"/>
    </location>
</feature>
<dbReference type="GO" id="GO:0000976">
    <property type="term" value="F:transcription cis-regulatory region binding"/>
    <property type="evidence" value="ECO:0007669"/>
    <property type="project" value="TreeGrafter"/>
</dbReference>
<dbReference type="SUPFAM" id="SSF55486">
    <property type="entry name" value="Metalloproteases ('zincins'), catalytic domain"/>
    <property type="match status" value="1"/>
</dbReference>
<keyword evidence="13" id="KW-1185">Reference proteome</keyword>
<dbReference type="InterPro" id="IPR057345">
    <property type="entry name" value="Ig-like_TAF2"/>
</dbReference>
<dbReference type="Gene3D" id="2.60.40.1730">
    <property type="entry name" value="tricorn interacting facor f3 domain"/>
    <property type="match status" value="1"/>
</dbReference>
<dbReference type="Gene3D" id="1.10.390.10">
    <property type="entry name" value="Neutral Protease Domain 2"/>
    <property type="match status" value="1"/>
</dbReference>
<dbReference type="GO" id="GO:0005669">
    <property type="term" value="C:transcription factor TFIID complex"/>
    <property type="evidence" value="ECO:0007669"/>
    <property type="project" value="InterPro"/>
</dbReference>
<dbReference type="Proteomes" id="UP000800038">
    <property type="component" value="Unassembled WGS sequence"/>
</dbReference>
<name>A0A6A5T168_9PLEO</name>
<organism evidence="12 13">
    <name type="scientific">Clathrospora elynae</name>
    <dbReference type="NCBI Taxonomy" id="706981"/>
    <lineage>
        <taxon>Eukaryota</taxon>
        <taxon>Fungi</taxon>
        <taxon>Dikarya</taxon>
        <taxon>Ascomycota</taxon>
        <taxon>Pezizomycotina</taxon>
        <taxon>Dothideomycetes</taxon>
        <taxon>Pleosporomycetidae</taxon>
        <taxon>Pleosporales</taxon>
        <taxon>Diademaceae</taxon>
        <taxon>Clathrospora</taxon>
    </lineage>
</organism>
<dbReference type="GO" id="GO:0006367">
    <property type="term" value="P:transcription initiation at RNA polymerase II promoter"/>
    <property type="evidence" value="ECO:0007669"/>
    <property type="project" value="TreeGrafter"/>
</dbReference>
<keyword evidence="6" id="KW-0539">Nucleus</keyword>
<dbReference type="GO" id="GO:0003682">
    <property type="term" value="F:chromatin binding"/>
    <property type="evidence" value="ECO:0007669"/>
    <property type="project" value="TreeGrafter"/>
</dbReference>
<evidence type="ECO:0000256" key="6">
    <source>
        <dbReference type="ARBA" id="ARBA00023242"/>
    </source>
</evidence>
<feature type="compositionally biased region" description="Pro residues" evidence="9">
    <location>
        <begin position="1279"/>
        <end position="1339"/>
    </location>
</feature>
<evidence type="ECO:0000256" key="7">
    <source>
        <dbReference type="ARBA" id="ARBA00025346"/>
    </source>
</evidence>
<dbReference type="OrthoDB" id="308861at2759"/>
<evidence type="ECO:0000256" key="5">
    <source>
        <dbReference type="ARBA" id="ARBA00023163"/>
    </source>
</evidence>
<keyword evidence="4" id="KW-0805">Transcription regulation</keyword>
<comment type="subcellular location">
    <subcellularLocation>
        <location evidence="1">Nucleus</location>
    </subcellularLocation>
</comment>
<evidence type="ECO:0000256" key="1">
    <source>
        <dbReference type="ARBA" id="ARBA00004123"/>
    </source>
</evidence>
<dbReference type="EMBL" id="ML976004">
    <property type="protein sequence ID" value="KAF1946361.1"/>
    <property type="molecule type" value="Genomic_DNA"/>
</dbReference>
<comment type="similarity">
    <text evidence="2">Belongs to the TAF2 family.</text>
</comment>
<feature type="compositionally biased region" description="Pro residues" evidence="9">
    <location>
        <begin position="1258"/>
        <end position="1269"/>
    </location>
</feature>
<dbReference type="InterPro" id="IPR027268">
    <property type="entry name" value="Peptidase_M4/M1_CTD_sf"/>
</dbReference>
<evidence type="ECO:0000313" key="13">
    <source>
        <dbReference type="Proteomes" id="UP000800038"/>
    </source>
</evidence>
<dbReference type="SUPFAM" id="SSF63737">
    <property type="entry name" value="Leukotriene A4 hydrolase N-terminal domain"/>
    <property type="match status" value="1"/>
</dbReference>
<evidence type="ECO:0000256" key="4">
    <source>
        <dbReference type="ARBA" id="ARBA00023015"/>
    </source>
</evidence>
<feature type="compositionally biased region" description="Pro residues" evidence="9">
    <location>
        <begin position="1402"/>
        <end position="1430"/>
    </location>
</feature>